<evidence type="ECO:0008006" key="5">
    <source>
        <dbReference type="Google" id="ProtNLM"/>
    </source>
</evidence>
<dbReference type="SUPFAM" id="SSF101082">
    <property type="entry name" value="Typo IV secretion system protein TraC"/>
    <property type="match status" value="1"/>
</dbReference>
<feature type="chain" id="PRO_5013328934" description="Type VI secretion protein" evidence="2">
    <location>
        <begin position="38"/>
        <end position="249"/>
    </location>
</feature>
<feature type="signal peptide" evidence="2">
    <location>
        <begin position="1"/>
        <end position="37"/>
    </location>
</feature>
<keyword evidence="2" id="KW-0732">Signal</keyword>
<keyword evidence="4" id="KW-1185">Reference proteome</keyword>
<feature type="coiled-coil region" evidence="1">
    <location>
        <begin position="203"/>
        <end position="234"/>
    </location>
</feature>
<comment type="caution">
    <text evidence="3">The sequence shown here is derived from an EMBL/GenBank/DDBJ whole genome shotgun (WGS) entry which is preliminary data.</text>
</comment>
<evidence type="ECO:0000313" key="3">
    <source>
        <dbReference type="EMBL" id="OZI62106.1"/>
    </source>
</evidence>
<keyword evidence="1" id="KW-0175">Coiled coil</keyword>
<dbReference type="InterPro" id="IPR014158">
    <property type="entry name" value="T4SS_VirB5"/>
</dbReference>
<organism evidence="3 4">
    <name type="scientific">Bordetella genomosp. 11</name>
    <dbReference type="NCBI Taxonomy" id="1416808"/>
    <lineage>
        <taxon>Bacteria</taxon>
        <taxon>Pseudomonadati</taxon>
        <taxon>Pseudomonadota</taxon>
        <taxon>Betaproteobacteria</taxon>
        <taxon>Burkholderiales</taxon>
        <taxon>Alcaligenaceae</taxon>
        <taxon>Bordetella</taxon>
    </lineage>
</organism>
<dbReference type="Proteomes" id="UP000215767">
    <property type="component" value="Unassembled WGS sequence"/>
</dbReference>
<dbReference type="Gene3D" id="1.20.58.430">
    <property type="entry name" value="Type IV secretion system, VirB5-domain"/>
    <property type="match status" value="1"/>
</dbReference>
<dbReference type="RefSeq" id="WP_094843490.1">
    <property type="nucleotide sequence ID" value="NZ_NEVS01000004.1"/>
</dbReference>
<name>A0A261UJL2_9BORD</name>
<evidence type="ECO:0000313" key="4">
    <source>
        <dbReference type="Proteomes" id="UP000215767"/>
    </source>
</evidence>
<proteinExistence type="predicted"/>
<dbReference type="OrthoDB" id="9780974at2"/>
<dbReference type="AlphaFoldDB" id="A0A261UJL2"/>
<reference evidence="4" key="1">
    <citation type="submission" date="2017-05" db="EMBL/GenBank/DDBJ databases">
        <title>Complete and WGS of Bordetella genogroups.</title>
        <authorList>
            <person name="Spilker T."/>
            <person name="Lipuma J."/>
        </authorList>
    </citation>
    <scope>NUCLEOTIDE SEQUENCE [LARGE SCALE GENOMIC DNA]</scope>
    <source>
        <strain evidence="4">AU8856</strain>
    </source>
</reference>
<protein>
    <recommendedName>
        <fullName evidence="5">Type VI secretion protein</fullName>
    </recommendedName>
</protein>
<evidence type="ECO:0000256" key="2">
    <source>
        <dbReference type="SAM" id="SignalP"/>
    </source>
</evidence>
<sequence>MQATLIYQRKRLTAWRARCAQAMMVIFLANAALPVHATGIPTVDAANLAQNMVNHLEDIAKYTEQIAVLKDQLENAQKRFAAITGTRNLGEILNDPSIRNALPSDVQSILRSGDSSLGSLEYSTKRITSEEQLTGNYTVDSKAIAQRAENLAVRTKALLESAQSGTTARLQQLDDLQGQINLATDPKAISDLQARLLVAQANIQADQMRADQLNRQLQAEKALMEQQEQKLAAQSFSIDAIRAPLPGAQ</sequence>
<dbReference type="InterPro" id="IPR023220">
    <property type="entry name" value="T4SS_VirB5-domain"/>
</dbReference>
<feature type="coiled-coil region" evidence="1">
    <location>
        <begin position="45"/>
        <end position="79"/>
    </location>
</feature>
<dbReference type="CDD" id="cd14262">
    <property type="entry name" value="VirB5_like"/>
    <property type="match status" value="1"/>
</dbReference>
<dbReference type="EMBL" id="NEVS01000004">
    <property type="protein sequence ID" value="OZI62106.1"/>
    <property type="molecule type" value="Genomic_DNA"/>
</dbReference>
<gene>
    <name evidence="3" type="ORF">CAL28_23050</name>
</gene>
<dbReference type="Pfam" id="PF07996">
    <property type="entry name" value="T4SS"/>
    <property type="match status" value="1"/>
</dbReference>
<accession>A0A261UJL2</accession>
<evidence type="ECO:0000256" key="1">
    <source>
        <dbReference type="SAM" id="Coils"/>
    </source>
</evidence>